<proteinExistence type="predicted"/>
<evidence type="ECO:0000313" key="1">
    <source>
        <dbReference type="EMBL" id="KAH7917425.1"/>
    </source>
</evidence>
<protein>
    <submittedName>
        <fullName evidence="1">RTA1-domain-containing protein</fullName>
    </submittedName>
</protein>
<evidence type="ECO:0000313" key="2">
    <source>
        <dbReference type="Proteomes" id="UP000790709"/>
    </source>
</evidence>
<dbReference type="Proteomes" id="UP000790709">
    <property type="component" value="Unassembled WGS sequence"/>
</dbReference>
<dbReference type="EMBL" id="MU267069">
    <property type="protein sequence ID" value="KAH7917425.1"/>
    <property type="molecule type" value="Genomic_DNA"/>
</dbReference>
<keyword evidence="2" id="KW-1185">Reference proteome</keyword>
<accession>A0ACB8AVM9</accession>
<name>A0ACB8AVM9_9AGAM</name>
<comment type="caution">
    <text evidence="1">The sequence shown here is derived from an EMBL/GenBank/DDBJ whole genome shotgun (WGS) entry which is preliminary data.</text>
</comment>
<gene>
    <name evidence="1" type="ORF">BV22DRAFT_1135415</name>
</gene>
<organism evidence="1 2">
    <name type="scientific">Leucogyrophana mollusca</name>
    <dbReference type="NCBI Taxonomy" id="85980"/>
    <lineage>
        <taxon>Eukaryota</taxon>
        <taxon>Fungi</taxon>
        <taxon>Dikarya</taxon>
        <taxon>Basidiomycota</taxon>
        <taxon>Agaricomycotina</taxon>
        <taxon>Agaricomycetes</taxon>
        <taxon>Agaricomycetidae</taxon>
        <taxon>Boletales</taxon>
        <taxon>Boletales incertae sedis</taxon>
        <taxon>Leucogyrophana</taxon>
    </lineage>
</organism>
<reference evidence="1" key="1">
    <citation type="journal article" date="2021" name="New Phytol.">
        <title>Evolutionary innovations through gain and loss of genes in the ectomycorrhizal Boletales.</title>
        <authorList>
            <person name="Wu G."/>
            <person name="Miyauchi S."/>
            <person name="Morin E."/>
            <person name="Kuo A."/>
            <person name="Drula E."/>
            <person name="Varga T."/>
            <person name="Kohler A."/>
            <person name="Feng B."/>
            <person name="Cao Y."/>
            <person name="Lipzen A."/>
            <person name="Daum C."/>
            <person name="Hundley H."/>
            <person name="Pangilinan J."/>
            <person name="Johnson J."/>
            <person name="Barry K."/>
            <person name="LaButti K."/>
            <person name="Ng V."/>
            <person name="Ahrendt S."/>
            <person name="Min B."/>
            <person name="Choi I.G."/>
            <person name="Park H."/>
            <person name="Plett J.M."/>
            <person name="Magnuson J."/>
            <person name="Spatafora J.W."/>
            <person name="Nagy L.G."/>
            <person name="Henrissat B."/>
            <person name="Grigoriev I.V."/>
            <person name="Yang Z.L."/>
            <person name="Xu J."/>
            <person name="Martin F.M."/>
        </authorList>
    </citation>
    <scope>NUCLEOTIDE SEQUENCE</scope>
    <source>
        <strain evidence="1">KUC20120723A-06</strain>
    </source>
</reference>
<sequence length="350" mass="38729">MFRIGQRTPLLLFLVSFLLCLATLSRAQNDTSSGPPADPFLDPKDDPYNPLKYIASNTLTGIAFALVLTVALIHTFYMKRYGAIWMAVMVVGEYTYVAGFGARFGLHYHPDSNGIYIAEYLLVVLSPCAFIAADYILLGRLSRHIRCTQHVLVPAHRLTVIFVSSDVTTFLIQAAGGVLNISQNVNTALMGSRIFFAGLILQLVSFLSFSCITAWFVYKVHREEPAVWTQDAHRAWYRDWRALAGALLVSCVAILVRSGYRVAELAQGLDDGVAGYLTTTEAYFYGLDALPLFTAISVYVFFWPGRFIPKFNSATPQDLEATQLNSIDTGSSSLGKSHFPPTHWQPESSA</sequence>